<sequence length="693" mass="73545">MPHSDSEGETIDDLEEDTRTTDADGDEDNDLDEDLLALENGIADDATEADEDSPSEDSEDDDDDDEEDSDPAAEPTMDVEASSPLVHAPNTSKPISSPRASSQEPTKAPVIPKVRARSPSPARARKRTLLFKPNVYPRSFTVEAVCAIPHPAPIHALASSLCMTHLITGSDDGYIRDYDVYAAVNGKITLSAPQRHHCNVVEGNMKAGQIRFWWENPDLIAQHPAHLAMGERILSPVYSLAMHSDAIWALAGTKRGHINLFTVRHDPGRLVHVFANGHRGAVSSVALDHDEKGFFSAGWDGEAFQWDLNTGQTVRKFTAHGAQLVSVAVRPLTSPYDPSSPVSSAAGVVGAYHAAGDAQYTTHHARDTNNTAGVNAETLSSTADGTGPQPSSAVSAGQNTISNQQTQQTQDSDARSDASFDPLFDDEPDADGEPDNDGSLPDGGAVSSQTPQQPVSIANAQSNIAGQEAAASYSSQQSSLTSRTSQGSVAPPKGAPPLFDAATCASFSSDILMIAAIDGQVMLWDKRVNTPGHGVGRLWMSEKTPPWCVSACWSTDGSQIYAGRRNGTVDVWDVRQLGRSGIGNAPRLLKSLRNPASSGVVSCVVPFPDGRHIACASTDNIRLWNAAEAGEVDGSAKSRGAVQFKIIPGHHGGYVSQMLVDPGGCFLVSASSNRGWHGESTRTVFVHDIKAIG</sequence>
<organism evidence="1 2">
    <name type="scientific">Hygrophoropsis aurantiaca</name>
    <dbReference type="NCBI Taxonomy" id="72124"/>
    <lineage>
        <taxon>Eukaryota</taxon>
        <taxon>Fungi</taxon>
        <taxon>Dikarya</taxon>
        <taxon>Basidiomycota</taxon>
        <taxon>Agaricomycotina</taxon>
        <taxon>Agaricomycetes</taxon>
        <taxon>Agaricomycetidae</taxon>
        <taxon>Boletales</taxon>
        <taxon>Coniophorineae</taxon>
        <taxon>Hygrophoropsidaceae</taxon>
        <taxon>Hygrophoropsis</taxon>
    </lineage>
</organism>
<keyword evidence="2" id="KW-1185">Reference proteome</keyword>
<evidence type="ECO:0000313" key="2">
    <source>
        <dbReference type="Proteomes" id="UP000790377"/>
    </source>
</evidence>
<reference evidence="1" key="1">
    <citation type="journal article" date="2021" name="New Phytol.">
        <title>Evolutionary innovations through gain and loss of genes in the ectomycorrhizal Boletales.</title>
        <authorList>
            <person name="Wu G."/>
            <person name="Miyauchi S."/>
            <person name="Morin E."/>
            <person name="Kuo A."/>
            <person name="Drula E."/>
            <person name="Varga T."/>
            <person name="Kohler A."/>
            <person name="Feng B."/>
            <person name="Cao Y."/>
            <person name="Lipzen A."/>
            <person name="Daum C."/>
            <person name="Hundley H."/>
            <person name="Pangilinan J."/>
            <person name="Johnson J."/>
            <person name="Barry K."/>
            <person name="LaButti K."/>
            <person name="Ng V."/>
            <person name="Ahrendt S."/>
            <person name="Min B."/>
            <person name="Choi I.G."/>
            <person name="Park H."/>
            <person name="Plett J.M."/>
            <person name="Magnuson J."/>
            <person name="Spatafora J.W."/>
            <person name="Nagy L.G."/>
            <person name="Henrissat B."/>
            <person name="Grigoriev I.V."/>
            <person name="Yang Z.L."/>
            <person name="Xu J."/>
            <person name="Martin F.M."/>
        </authorList>
    </citation>
    <scope>NUCLEOTIDE SEQUENCE</scope>
    <source>
        <strain evidence="1">ATCC 28755</strain>
    </source>
</reference>
<accession>A0ACB8AJK3</accession>
<dbReference type="EMBL" id="MU267625">
    <property type="protein sequence ID" value="KAH7913716.1"/>
    <property type="molecule type" value="Genomic_DNA"/>
</dbReference>
<proteinExistence type="predicted"/>
<evidence type="ECO:0000313" key="1">
    <source>
        <dbReference type="EMBL" id="KAH7913716.1"/>
    </source>
</evidence>
<protein>
    <submittedName>
        <fullName evidence="1">WD40 repeat-like protein</fullName>
    </submittedName>
</protein>
<name>A0ACB8AJK3_9AGAM</name>
<comment type="caution">
    <text evidence="1">The sequence shown here is derived from an EMBL/GenBank/DDBJ whole genome shotgun (WGS) entry which is preliminary data.</text>
</comment>
<gene>
    <name evidence="1" type="ORF">BJ138DRAFT_1001719</name>
</gene>
<dbReference type="Proteomes" id="UP000790377">
    <property type="component" value="Unassembled WGS sequence"/>
</dbReference>